<dbReference type="InterPro" id="IPR016024">
    <property type="entry name" value="ARM-type_fold"/>
</dbReference>
<dbReference type="OrthoDB" id="274691at2759"/>
<dbReference type="PANTHER" id="PTHR47766">
    <property type="entry name" value="PROTEIN EFR3"/>
    <property type="match status" value="1"/>
</dbReference>
<evidence type="ECO:0000256" key="2">
    <source>
        <dbReference type="SAM" id="MobiDB-lite"/>
    </source>
</evidence>
<dbReference type="Pfam" id="PF21072">
    <property type="entry name" value="EFR3"/>
    <property type="match status" value="1"/>
</dbReference>
<evidence type="ECO:0000256" key="1">
    <source>
        <dbReference type="ARBA" id="ARBA00010216"/>
    </source>
</evidence>
<evidence type="ECO:0008006" key="5">
    <source>
        <dbReference type="Google" id="ProtNLM"/>
    </source>
</evidence>
<dbReference type="SUPFAM" id="SSF48371">
    <property type="entry name" value="ARM repeat"/>
    <property type="match status" value="1"/>
</dbReference>
<feature type="compositionally biased region" description="Basic and acidic residues" evidence="2">
    <location>
        <begin position="482"/>
        <end position="494"/>
    </location>
</feature>
<dbReference type="Proteomes" id="UP000054007">
    <property type="component" value="Unassembled WGS sequence"/>
</dbReference>
<keyword evidence="4" id="KW-1185">Reference proteome</keyword>
<organism evidence="3 4">
    <name type="scientific">Cylindrobasidium torrendii FP15055 ss-10</name>
    <dbReference type="NCBI Taxonomy" id="1314674"/>
    <lineage>
        <taxon>Eukaryota</taxon>
        <taxon>Fungi</taxon>
        <taxon>Dikarya</taxon>
        <taxon>Basidiomycota</taxon>
        <taxon>Agaricomycotina</taxon>
        <taxon>Agaricomycetes</taxon>
        <taxon>Agaricomycetidae</taxon>
        <taxon>Agaricales</taxon>
        <taxon>Marasmiineae</taxon>
        <taxon>Physalacriaceae</taxon>
        <taxon>Cylindrobasidium</taxon>
    </lineage>
</organism>
<feature type="region of interest" description="Disordered" evidence="2">
    <location>
        <begin position="902"/>
        <end position="958"/>
    </location>
</feature>
<dbReference type="EMBL" id="KN880432">
    <property type="protein sequence ID" value="KIY74118.1"/>
    <property type="molecule type" value="Genomic_DNA"/>
</dbReference>
<reference evidence="3 4" key="1">
    <citation type="journal article" date="2015" name="Fungal Genet. Biol.">
        <title>Evolution of novel wood decay mechanisms in Agaricales revealed by the genome sequences of Fistulina hepatica and Cylindrobasidium torrendii.</title>
        <authorList>
            <person name="Floudas D."/>
            <person name="Held B.W."/>
            <person name="Riley R."/>
            <person name="Nagy L.G."/>
            <person name="Koehler G."/>
            <person name="Ransdell A.S."/>
            <person name="Younus H."/>
            <person name="Chow J."/>
            <person name="Chiniquy J."/>
            <person name="Lipzen A."/>
            <person name="Tritt A."/>
            <person name="Sun H."/>
            <person name="Haridas S."/>
            <person name="LaButti K."/>
            <person name="Ohm R.A."/>
            <person name="Kues U."/>
            <person name="Blanchette R.A."/>
            <person name="Grigoriev I.V."/>
            <person name="Minto R.E."/>
            <person name="Hibbett D.S."/>
        </authorList>
    </citation>
    <scope>NUCLEOTIDE SEQUENCE [LARGE SCALE GENOMIC DNA]</scope>
    <source>
        <strain evidence="3 4">FP15055 ss-10</strain>
    </source>
</reference>
<feature type="region of interest" description="Disordered" evidence="2">
    <location>
        <begin position="621"/>
        <end position="658"/>
    </location>
</feature>
<dbReference type="InterPro" id="IPR039786">
    <property type="entry name" value="EFR3"/>
</dbReference>
<dbReference type="STRING" id="1314674.A0A0D7BUA0"/>
<evidence type="ECO:0000313" key="4">
    <source>
        <dbReference type="Proteomes" id="UP000054007"/>
    </source>
</evidence>
<feature type="region of interest" description="Disordered" evidence="2">
    <location>
        <begin position="482"/>
        <end position="507"/>
    </location>
</feature>
<comment type="similarity">
    <text evidence="1">Belongs to the EFR3 family.</text>
</comment>
<gene>
    <name evidence="3" type="ORF">CYLTODRAFT_416377</name>
</gene>
<dbReference type="GO" id="GO:0072659">
    <property type="term" value="P:protein localization to plasma membrane"/>
    <property type="evidence" value="ECO:0007669"/>
    <property type="project" value="InterPro"/>
</dbReference>
<dbReference type="AlphaFoldDB" id="A0A0D7BUA0"/>
<sequence length="988" mass="107500">MRLCISLFPTTIKPMNFLFSPNHVQLLNSCYPPTSALLTCGPAYAPNSQELSRLTYYASNHPGKLAKIGSELEKRLKLECRKAKAGNLRSRASLLISLAIFRALATECRRDIALLSSSLISSVDATLSAVPTDLEVVARVASVFTAWTTYSNGQLIGADRAFTTDYLSALNSWASLSDHKTSDVEEQNRTRLIGFAALTSAINSEALYNDTHQFRAQVATIMRPILANIYSTSLPTLDQQAIEAKESSSPYLSEFRTRPALERRAASIHLHIDGDKGPSAQDVCAASLRALLSLLEHANGSQLGFILRSAFDNLDELKAWSSTDHCLWVAQKLADWSQYQYRYAVPTWLVERMLDSEDSVEATAMHQALANMVITVLNSATPLINLSTSDIMTNFMTLVARRASYNPEDALLPPLVKCISALGTHVYYSDQIQDLAVEAINKLNHVEVQGVVVRGNVANDRVRAEVIRVLLAGLVGLMHSADIHDTPSPEDGRKRSGSLSSPKAVSPSIDVVLSQDAGADERASRRTKISPDIWHETLSLLCDRDYSVRADYARALRFYISKELPKHPDYDDGLNPQNVNKTALVFAGDSGAKFLNALHAYADILLTTQGLGLSIKDSRSASSASTSDADAGDKNPADLDERPDSPTKTERSAALQSIHAPRGRKISLAVKLLDKKTKGDSATLSDYTDVLDTIMLVHKELPVRGLLSGLPMLLALDAEEDSPQAFDVRKRNAKALMLAKVWLFLGEQWSSPELVSLAEEAIKTSTVQLPASEPPELGAYHPATAAVAFPDSPLTDEEKAWRGVDASKALQLLTSNPTIQEATGLDSVILNKRFSVKWHATEALQDSYKRSTTYENTLREDGVSPLLKLTPSLMRVDNMSMQSLARSVRGVGVTDLREALEGRSSMSNPHLAGPPGRASSISTLDRPSSVFADSRVSAGGGQAKRPRKKRVVPGNPADVKDVLNRLGIGKQNGSLLKASFPALQREGS</sequence>
<proteinExistence type="inferred from homology"/>
<accession>A0A0D7BUA0</accession>
<name>A0A0D7BUA0_9AGAR</name>
<dbReference type="PANTHER" id="PTHR47766:SF1">
    <property type="entry name" value="PROTEIN EFR3"/>
    <property type="match status" value="1"/>
</dbReference>
<dbReference type="InterPro" id="IPR049150">
    <property type="entry name" value="EFR3_HEAT-like_rpt"/>
</dbReference>
<evidence type="ECO:0000313" key="3">
    <source>
        <dbReference type="EMBL" id="KIY74118.1"/>
    </source>
</evidence>
<feature type="compositionally biased region" description="Basic and acidic residues" evidence="2">
    <location>
        <begin position="631"/>
        <end position="651"/>
    </location>
</feature>
<protein>
    <recommendedName>
        <fullName evidence="5">Protein EFR3</fullName>
    </recommendedName>
</protein>